<protein>
    <recommendedName>
        <fullName evidence="3">P-type Cu(+) transporter</fullName>
        <ecNumber evidence="3">7.2.2.8</ecNumber>
    </recommendedName>
    <alternativeName>
        <fullName evidence="17">Cu(2+)-ATPase</fullName>
    </alternativeName>
</protein>
<evidence type="ECO:0000256" key="15">
    <source>
        <dbReference type="ARBA" id="ARBA00023065"/>
    </source>
</evidence>
<dbReference type="Gene3D" id="3.40.50.1000">
    <property type="entry name" value="HAD superfamily/HAD-like"/>
    <property type="match status" value="1"/>
</dbReference>
<dbReference type="Pfam" id="PF00702">
    <property type="entry name" value="Hydrolase"/>
    <property type="match status" value="1"/>
</dbReference>
<dbReference type="SUPFAM" id="SSF55008">
    <property type="entry name" value="HMA, heavy metal-associated domain"/>
    <property type="match status" value="2"/>
</dbReference>
<keyword evidence="13 18" id="KW-1133">Transmembrane helix</keyword>
<evidence type="ECO:0000256" key="2">
    <source>
        <dbReference type="ARBA" id="ARBA00006024"/>
    </source>
</evidence>
<feature type="transmembrane region" description="Helical" evidence="18">
    <location>
        <begin position="536"/>
        <end position="556"/>
    </location>
</feature>
<feature type="transmembrane region" description="Helical" evidence="18">
    <location>
        <begin position="253"/>
        <end position="271"/>
    </location>
</feature>
<keyword evidence="12" id="KW-1278">Translocase</keyword>
<evidence type="ECO:0000256" key="17">
    <source>
        <dbReference type="ARBA" id="ARBA00080126"/>
    </source>
</evidence>
<dbReference type="CDD" id="cd00371">
    <property type="entry name" value="HMA"/>
    <property type="match status" value="2"/>
</dbReference>
<feature type="transmembrane region" description="Helical" evidence="18">
    <location>
        <begin position="320"/>
        <end position="341"/>
    </location>
</feature>
<name>A0A167FGR1_9ASCO</name>
<dbReference type="SFLD" id="SFLDS00003">
    <property type="entry name" value="Haloacid_Dehalogenase"/>
    <property type="match status" value="1"/>
</dbReference>
<evidence type="ECO:0000256" key="19">
    <source>
        <dbReference type="SAM" id="MobiDB-lite"/>
    </source>
</evidence>
<feature type="region of interest" description="Disordered" evidence="19">
    <location>
        <begin position="79"/>
        <end position="110"/>
    </location>
</feature>
<evidence type="ECO:0000256" key="13">
    <source>
        <dbReference type="ARBA" id="ARBA00022989"/>
    </source>
</evidence>
<dbReference type="InterPro" id="IPR001757">
    <property type="entry name" value="P_typ_ATPase"/>
</dbReference>
<organism evidence="21 22">
    <name type="scientific">Sugiyamaella lignohabitans</name>
    <dbReference type="NCBI Taxonomy" id="796027"/>
    <lineage>
        <taxon>Eukaryota</taxon>
        <taxon>Fungi</taxon>
        <taxon>Dikarya</taxon>
        <taxon>Ascomycota</taxon>
        <taxon>Saccharomycotina</taxon>
        <taxon>Dipodascomycetes</taxon>
        <taxon>Dipodascales</taxon>
        <taxon>Trichomonascaceae</taxon>
        <taxon>Sugiyamaella</taxon>
    </lineage>
</organism>
<comment type="similarity">
    <text evidence="2 18">Belongs to the cation transport ATPase (P-type) (TC 3.A.3) family. Type IB subfamily.</text>
</comment>
<dbReference type="InterPro" id="IPR059000">
    <property type="entry name" value="ATPase_P-type_domA"/>
</dbReference>
<dbReference type="InterPro" id="IPR006121">
    <property type="entry name" value="HMA_dom"/>
</dbReference>
<keyword evidence="5 18" id="KW-0812">Transmembrane</keyword>
<dbReference type="PANTHER" id="PTHR43520">
    <property type="entry name" value="ATP7, ISOFORM B"/>
    <property type="match status" value="1"/>
</dbReference>
<dbReference type="InterPro" id="IPR027256">
    <property type="entry name" value="P-typ_ATPase_IB"/>
</dbReference>
<dbReference type="SUPFAM" id="SSF56784">
    <property type="entry name" value="HAD-like"/>
    <property type="match status" value="1"/>
</dbReference>
<evidence type="ECO:0000256" key="11">
    <source>
        <dbReference type="ARBA" id="ARBA00022842"/>
    </source>
</evidence>
<accession>A0A167FGR1</accession>
<dbReference type="InterPro" id="IPR017969">
    <property type="entry name" value="Heavy-metal-associated_CS"/>
</dbReference>
<dbReference type="EMBL" id="CP014503">
    <property type="protein sequence ID" value="ANB15279.1"/>
    <property type="molecule type" value="Genomic_DNA"/>
</dbReference>
<keyword evidence="15" id="KW-0406">Ion transport</keyword>
<dbReference type="Pfam" id="PF00122">
    <property type="entry name" value="E1-E2_ATPase"/>
    <property type="match status" value="1"/>
</dbReference>
<feature type="transmembrane region" description="Helical" evidence="18">
    <location>
        <begin position="894"/>
        <end position="915"/>
    </location>
</feature>
<dbReference type="KEGG" id="slb:AWJ20_2905"/>
<dbReference type="InterPro" id="IPR036412">
    <property type="entry name" value="HAD-like_sf"/>
</dbReference>
<dbReference type="SUPFAM" id="SSF81653">
    <property type="entry name" value="Calcium ATPase, transduction domain A"/>
    <property type="match status" value="1"/>
</dbReference>
<dbReference type="GO" id="GO:0030003">
    <property type="term" value="P:intracellular monoatomic cation homeostasis"/>
    <property type="evidence" value="ECO:0007669"/>
    <property type="project" value="UniProtKB-ARBA"/>
</dbReference>
<dbReference type="InterPro" id="IPR023214">
    <property type="entry name" value="HAD_sf"/>
</dbReference>
<keyword evidence="9" id="KW-0187">Copper transport</keyword>
<dbReference type="AlphaFoldDB" id="A0A167FGR1"/>
<evidence type="ECO:0000256" key="3">
    <source>
        <dbReference type="ARBA" id="ARBA00012517"/>
    </source>
</evidence>
<keyword evidence="14" id="KW-0186">Copper</keyword>
<dbReference type="SUPFAM" id="SSF81665">
    <property type="entry name" value="Calcium ATPase, transmembrane domain M"/>
    <property type="match status" value="1"/>
</dbReference>
<feature type="compositionally biased region" description="Polar residues" evidence="19">
    <location>
        <begin position="85"/>
        <end position="106"/>
    </location>
</feature>
<dbReference type="GO" id="GO:0012505">
    <property type="term" value="C:endomembrane system"/>
    <property type="evidence" value="ECO:0007669"/>
    <property type="project" value="UniProtKB-SubCell"/>
</dbReference>
<dbReference type="Pfam" id="PF00403">
    <property type="entry name" value="HMA"/>
    <property type="match status" value="2"/>
</dbReference>
<dbReference type="SFLD" id="SFLDF00027">
    <property type="entry name" value="p-type_atpase"/>
    <property type="match status" value="1"/>
</dbReference>
<feature type="domain" description="HMA" evidence="20">
    <location>
        <begin position="5"/>
        <end position="71"/>
    </location>
</feature>
<keyword evidence="6 18" id="KW-0479">Metal-binding</keyword>
<dbReference type="FunFam" id="3.30.70.100:FF:000001">
    <property type="entry name" value="ATPase copper transporting beta"/>
    <property type="match status" value="1"/>
</dbReference>
<gene>
    <name evidence="21" type="primary">CCC2</name>
    <name evidence="21" type="ORF">AWJ20_2905</name>
</gene>
<sequence length="1002" mass="107528">MGGKSTVTLSIEGMTCGACVASITSSLEGMNGIESASVSLITERAVVIFDKLVTDDKSIKEKIEDCGFDAKILDVEEDSEDSHNTDFSPNGESSQALLNSSDNSESLGRERGALTPTVAATEHVKLKVFGMTCSACSSSIENALSQVNGVKSATVSLTTEEARIAYDPNIVLGPRVLISAIEDIGFDAILAQSADNTSQIQALARVKEIKQYFRHTIICVCLSIPVVIITKLVPNTLPFLAFLKTPVTPHLALYWDDLINFILTFYIQFGIGKKFYKHAYKAMKNGAPNMDVLVAMSTTCSYVFSLISCIYALVTRSDKHPATLWETSAMIFTFVVFGKYLESRAKGQTSVALSRLISLVPSSAVIYEEPEQYYKSLKQMEGTPTVLLREKHISTDLLQPGDVVIIKPGEMVPADGIVLTGSSYISEALITGESYPVLKGVGNPVIGGSVNGRGKLECKVTRAGQNTKLSQIVRLVQDAQINKAPVQRYADWAAGYFVPTVLILALSTFAVWMIIAHLFESIRPAVFNSEEGPFMVCLRLCISVIVIACPCALGLATPTAVMVATGVGAEHGILIKGGSALEVGNKIDTVLFDKTGTLTYGRMSVSSCQIVGETLSEHLFWLIVGSAEQGSEHPIAKSLLYHAKRVCGLDEDVSFNSIVEDFTAFVGEGVRATVKLNSDVSHDVIIGSAAMLSRLNIEGVPGIHSDKNQPSDDLVIDEICDTLALVAIDGQYAGLVQLSDPIKPEAAEAVSALKALGFEVGMVSGDNSQVAAKVGEAVGISPSLIFSGVSPAGKIEIIRRLQGDLIEGDEFEADPNTESYKLLSASSSRRYIAMVGDGINDSPALASASLGIAMVGATDVAIEAADVVLLRENALLDIAAAFDLSRRAYSRIKFNLVAALIYNVVMIPFAMGIFLPFGMMISPMMASAAMAMSSVSVLLSSLLLQTWRPPKWISNGSQEVVYGQMQEMGIETGDAQSHRSWFSRLFHKSSKTSREYSALRDM</sequence>
<dbReference type="GO" id="GO:0005507">
    <property type="term" value="F:copper ion binding"/>
    <property type="evidence" value="ECO:0007669"/>
    <property type="project" value="InterPro"/>
</dbReference>
<evidence type="ECO:0000256" key="9">
    <source>
        <dbReference type="ARBA" id="ARBA00022796"/>
    </source>
</evidence>
<dbReference type="InterPro" id="IPR018303">
    <property type="entry name" value="ATPase_P-typ_P_site"/>
</dbReference>
<evidence type="ECO:0000256" key="5">
    <source>
        <dbReference type="ARBA" id="ARBA00022692"/>
    </source>
</evidence>
<comment type="subcellular location">
    <subcellularLocation>
        <location evidence="1">Endomembrane system</location>
        <topology evidence="1">Multi-pass membrane protein</topology>
    </subcellularLocation>
    <subcellularLocation>
        <location evidence="18">Membrane</location>
    </subcellularLocation>
</comment>
<evidence type="ECO:0000256" key="18">
    <source>
        <dbReference type="RuleBase" id="RU362081"/>
    </source>
</evidence>
<dbReference type="SFLD" id="SFLDG00002">
    <property type="entry name" value="C1.7:_P-type_atpase_like"/>
    <property type="match status" value="1"/>
</dbReference>
<feature type="domain" description="HMA" evidence="20">
    <location>
        <begin position="122"/>
        <end position="189"/>
    </location>
</feature>
<dbReference type="Proteomes" id="UP000189580">
    <property type="component" value="Chromosome b"/>
</dbReference>
<keyword evidence="22" id="KW-1185">Reference proteome</keyword>
<evidence type="ECO:0000313" key="21">
    <source>
        <dbReference type="EMBL" id="ANB15279.1"/>
    </source>
</evidence>
<dbReference type="PROSITE" id="PS01047">
    <property type="entry name" value="HMA_1"/>
    <property type="match status" value="2"/>
</dbReference>
<evidence type="ECO:0000256" key="8">
    <source>
        <dbReference type="ARBA" id="ARBA00022741"/>
    </source>
</evidence>
<evidence type="ECO:0000256" key="4">
    <source>
        <dbReference type="ARBA" id="ARBA00022448"/>
    </source>
</evidence>
<feature type="transmembrane region" description="Helical" evidence="18">
    <location>
        <begin position="493"/>
        <end position="516"/>
    </location>
</feature>
<dbReference type="GO" id="GO:0016887">
    <property type="term" value="F:ATP hydrolysis activity"/>
    <property type="evidence" value="ECO:0007669"/>
    <property type="project" value="InterPro"/>
</dbReference>
<dbReference type="FunFam" id="3.30.70.100:FF:000043">
    <property type="entry name" value="Copper-transporting ATPase 2"/>
    <property type="match status" value="1"/>
</dbReference>
<dbReference type="InterPro" id="IPR044492">
    <property type="entry name" value="P_typ_ATPase_HD_dom"/>
</dbReference>
<dbReference type="CDD" id="cd02094">
    <property type="entry name" value="P-type_ATPase_Cu-like"/>
    <property type="match status" value="1"/>
</dbReference>
<dbReference type="InterPro" id="IPR008250">
    <property type="entry name" value="ATPase_P-typ_transduc_dom_A_sf"/>
</dbReference>
<dbReference type="GeneID" id="30034868"/>
<evidence type="ECO:0000313" key="22">
    <source>
        <dbReference type="Proteomes" id="UP000189580"/>
    </source>
</evidence>
<dbReference type="InterPro" id="IPR023298">
    <property type="entry name" value="ATPase_P-typ_TM_dom_sf"/>
</dbReference>
<feature type="transmembrane region" description="Helical" evidence="18">
    <location>
        <begin position="212"/>
        <end position="233"/>
    </location>
</feature>
<dbReference type="GO" id="GO:0140581">
    <property type="term" value="F:P-type monovalent copper transporter activity"/>
    <property type="evidence" value="ECO:0007669"/>
    <property type="project" value="UniProtKB-EC"/>
</dbReference>
<dbReference type="GO" id="GO:0016020">
    <property type="term" value="C:membrane"/>
    <property type="evidence" value="ECO:0007669"/>
    <property type="project" value="UniProtKB-SubCell"/>
</dbReference>
<dbReference type="GO" id="GO:0055070">
    <property type="term" value="P:copper ion homeostasis"/>
    <property type="evidence" value="ECO:0007669"/>
    <property type="project" value="TreeGrafter"/>
</dbReference>
<dbReference type="PRINTS" id="PR00119">
    <property type="entry name" value="CATATPASE"/>
</dbReference>
<dbReference type="GO" id="GO:0043682">
    <property type="term" value="F:P-type divalent copper transporter activity"/>
    <property type="evidence" value="ECO:0007669"/>
    <property type="project" value="TreeGrafter"/>
</dbReference>
<evidence type="ECO:0000256" key="10">
    <source>
        <dbReference type="ARBA" id="ARBA00022840"/>
    </source>
</evidence>
<keyword evidence="4" id="KW-0813">Transport</keyword>
<dbReference type="Gene3D" id="2.70.150.10">
    <property type="entry name" value="Calcium-transporting ATPase, cytoplasmic transduction domain A"/>
    <property type="match status" value="1"/>
</dbReference>
<dbReference type="NCBIfam" id="TIGR01494">
    <property type="entry name" value="ATPase_P-type"/>
    <property type="match status" value="1"/>
</dbReference>
<evidence type="ECO:0000256" key="14">
    <source>
        <dbReference type="ARBA" id="ARBA00023008"/>
    </source>
</evidence>
<evidence type="ECO:0000256" key="16">
    <source>
        <dbReference type="ARBA" id="ARBA00023136"/>
    </source>
</evidence>
<dbReference type="NCBIfam" id="TIGR01525">
    <property type="entry name" value="ATPase-IB_hvy"/>
    <property type="match status" value="1"/>
</dbReference>
<evidence type="ECO:0000256" key="6">
    <source>
        <dbReference type="ARBA" id="ARBA00022723"/>
    </source>
</evidence>
<dbReference type="PROSITE" id="PS50846">
    <property type="entry name" value="HMA_2"/>
    <property type="match status" value="2"/>
</dbReference>
<keyword evidence="10 18" id="KW-0067">ATP-binding</keyword>
<dbReference type="InterPro" id="IPR036163">
    <property type="entry name" value="HMA_dom_sf"/>
</dbReference>
<dbReference type="EC" id="7.2.2.8" evidence="3"/>
<dbReference type="PANTHER" id="PTHR43520:SF8">
    <property type="entry name" value="P-TYPE CU(+) TRANSPORTER"/>
    <property type="match status" value="1"/>
</dbReference>
<dbReference type="OrthoDB" id="432719at2759"/>
<proteinExistence type="inferred from homology"/>
<evidence type="ECO:0000256" key="12">
    <source>
        <dbReference type="ARBA" id="ARBA00022967"/>
    </source>
</evidence>
<dbReference type="RefSeq" id="XP_018737756.1">
    <property type="nucleotide sequence ID" value="XM_018879882.1"/>
</dbReference>
<dbReference type="InterPro" id="IPR023299">
    <property type="entry name" value="ATPase_P-typ_cyto_dom_N"/>
</dbReference>
<dbReference type="Gene3D" id="3.40.1110.10">
    <property type="entry name" value="Calcium-transporting ATPase, cytoplasmic domain N"/>
    <property type="match status" value="1"/>
</dbReference>
<keyword evidence="8 18" id="KW-0547">Nucleotide-binding</keyword>
<dbReference type="PROSITE" id="PS00154">
    <property type="entry name" value="ATPASE_E1_E2"/>
    <property type="match status" value="1"/>
</dbReference>
<reference evidence="21 22" key="1">
    <citation type="submission" date="2016-02" db="EMBL/GenBank/DDBJ databases">
        <title>Complete genome sequence and transcriptome regulation of the pentose utilising yeast Sugiyamaella lignohabitans.</title>
        <authorList>
            <person name="Bellasio M."/>
            <person name="Peymann A."/>
            <person name="Valli M."/>
            <person name="Sipitzky M."/>
            <person name="Graf A."/>
            <person name="Sauer M."/>
            <person name="Marx H."/>
            <person name="Mattanovich D."/>
        </authorList>
    </citation>
    <scope>NUCLEOTIDE SEQUENCE [LARGE SCALE GENOMIC DNA]</scope>
    <source>
        <strain evidence="21 22">CBS 10342</strain>
    </source>
</reference>
<feature type="transmembrane region" description="Helical" evidence="18">
    <location>
        <begin position="292"/>
        <end position="314"/>
    </location>
</feature>
<dbReference type="GO" id="GO:0005524">
    <property type="term" value="F:ATP binding"/>
    <property type="evidence" value="ECO:0007669"/>
    <property type="project" value="UniProtKB-UniRule"/>
</dbReference>
<feature type="transmembrane region" description="Helical" evidence="18">
    <location>
        <begin position="921"/>
        <end position="944"/>
    </location>
</feature>
<keyword evidence="7" id="KW-0677">Repeat</keyword>
<dbReference type="Gene3D" id="3.30.70.100">
    <property type="match status" value="2"/>
</dbReference>
<keyword evidence="16 18" id="KW-0472">Membrane</keyword>
<evidence type="ECO:0000256" key="7">
    <source>
        <dbReference type="ARBA" id="ARBA00022737"/>
    </source>
</evidence>
<evidence type="ECO:0000259" key="20">
    <source>
        <dbReference type="PROSITE" id="PS50846"/>
    </source>
</evidence>
<dbReference type="FunFam" id="2.70.150.10:FF:000002">
    <property type="entry name" value="Copper-transporting ATPase 1, putative"/>
    <property type="match status" value="1"/>
</dbReference>
<keyword evidence="11" id="KW-0460">Magnesium</keyword>
<dbReference type="InterPro" id="IPR006122">
    <property type="entry name" value="HMA_Cu_ion-bd"/>
</dbReference>
<evidence type="ECO:0000256" key="1">
    <source>
        <dbReference type="ARBA" id="ARBA00004127"/>
    </source>
</evidence>
<dbReference type="NCBIfam" id="TIGR00003">
    <property type="entry name" value="copper ion binding protein"/>
    <property type="match status" value="1"/>
</dbReference>